<dbReference type="RefSeq" id="WP_230553709.1">
    <property type="nucleotide sequence ID" value="NZ_JAJISD010000014.1"/>
</dbReference>
<comment type="caution">
    <text evidence="2">The sequence shown here is derived from an EMBL/GenBank/DDBJ whole genome shotgun (WGS) entry which is preliminary data.</text>
</comment>
<dbReference type="SUPFAM" id="SSF55729">
    <property type="entry name" value="Acyl-CoA N-acyltransferases (Nat)"/>
    <property type="match status" value="1"/>
</dbReference>
<keyword evidence="3" id="KW-1185">Reference proteome</keyword>
<dbReference type="EMBL" id="JAJISD010000014">
    <property type="protein sequence ID" value="MCC8432288.1"/>
    <property type="molecule type" value="Genomic_DNA"/>
</dbReference>
<gene>
    <name evidence="2" type="ORF">LJ725_25215</name>
</gene>
<keyword evidence="2" id="KW-0012">Acyltransferase</keyword>
<evidence type="ECO:0000259" key="1">
    <source>
        <dbReference type="PROSITE" id="PS51186"/>
    </source>
</evidence>
<dbReference type="CDD" id="cd04301">
    <property type="entry name" value="NAT_SF"/>
    <property type="match status" value="1"/>
</dbReference>
<sequence length="151" mass="16743">MNIQSSSIAELTSDVRLPLLLDEYARECSIEGLPPPQARFEIYRELEKRGLLHVLAAAHDEHLVGFLTLLMPTLPHYGIAVAVSESFFVARNHRSTGAGMKLLRAAEDLARRLGSPGLLVSAPYGGDLFKVLPRVGYVESNRVFFRRVANE</sequence>
<evidence type="ECO:0000313" key="3">
    <source>
        <dbReference type="Proteomes" id="UP001198862"/>
    </source>
</evidence>
<dbReference type="Gene3D" id="3.40.630.30">
    <property type="match status" value="1"/>
</dbReference>
<feature type="domain" description="N-acetyltransferase" evidence="1">
    <location>
        <begin position="6"/>
        <end position="151"/>
    </location>
</feature>
<dbReference type="GO" id="GO:0016746">
    <property type="term" value="F:acyltransferase activity"/>
    <property type="evidence" value="ECO:0007669"/>
    <property type="project" value="UniProtKB-KW"/>
</dbReference>
<dbReference type="Pfam" id="PF00583">
    <property type="entry name" value="Acetyltransf_1"/>
    <property type="match status" value="1"/>
</dbReference>
<evidence type="ECO:0000313" key="2">
    <source>
        <dbReference type="EMBL" id="MCC8432288.1"/>
    </source>
</evidence>
<proteinExistence type="predicted"/>
<name>A0ABS8L366_9HYPH</name>
<accession>A0ABS8L366</accession>
<dbReference type="PROSITE" id="PS51186">
    <property type="entry name" value="GNAT"/>
    <property type="match status" value="1"/>
</dbReference>
<reference evidence="2 3" key="1">
    <citation type="submission" date="2021-11" db="EMBL/GenBank/DDBJ databases">
        <authorList>
            <person name="Lee D.-H."/>
            <person name="Kim S.-B."/>
        </authorList>
    </citation>
    <scope>NUCLEOTIDE SEQUENCE [LARGE SCALE GENOMIC DNA]</scope>
    <source>
        <strain evidence="2 3">KCTC 52223</strain>
    </source>
</reference>
<dbReference type="Proteomes" id="UP001198862">
    <property type="component" value="Unassembled WGS sequence"/>
</dbReference>
<dbReference type="EC" id="2.3.1.-" evidence="2"/>
<protein>
    <submittedName>
        <fullName evidence="2">GNAT family N-acetyltransferase</fullName>
        <ecNumber evidence="2">2.3.1.-</ecNumber>
    </submittedName>
</protein>
<keyword evidence="2" id="KW-0808">Transferase</keyword>
<dbReference type="InterPro" id="IPR000182">
    <property type="entry name" value="GNAT_dom"/>
</dbReference>
<dbReference type="InterPro" id="IPR016181">
    <property type="entry name" value="Acyl_CoA_acyltransferase"/>
</dbReference>
<organism evidence="2 3">
    <name type="scientific">Reyranella aquatilis</name>
    <dbReference type="NCBI Taxonomy" id="2035356"/>
    <lineage>
        <taxon>Bacteria</taxon>
        <taxon>Pseudomonadati</taxon>
        <taxon>Pseudomonadota</taxon>
        <taxon>Alphaproteobacteria</taxon>
        <taxon>Hyphomicrobiales</taxon>
        <taxon>Reyranellaceae</taxon>
        <taxon>Reyranella</taxon>
    </lineage>
</organism>